<gene>
    <name evidence="1" type="ORF">C9I99_26605</name>
</gene>
<reference evidence="1 2" key="1">
    <citation type="submission" date="2018-03" db="EMBL/GenBank/DDBJ databases">
        <title>Whole genome sequencing of Histamine producing bacteria.</title>
        <authorList>
            <person name="Butler K."/>
        </authorList>
    </citation>
    <scope>NUCLEOTIDE SEQUENCE [LARGE SCALE GENOMIC DNA]</scope>
    <source>
        <strain evidence="1 2">JCM 13586</strain>
    </source>
</reference>
<dbReference type="Gene3D" id="3.10.450.430">
    <property type="entry name" value="Protein of unknown function DUF2787"/>
    <property type="match status" value="1"/>
</dbReference>
<organism evidence="1 2">
    <name type="scientific">Photobacterium lutimaris</name>
    <dbReference type="NCBI Taxonomy" id="388278"/>
    <lineage>
        <taxon>Bacteria</taxon>
        <taxon>Pseudomonadati</taxon>
        <taxon>Pseudomonadota</taxon>
        <taxon>Gammaproteobacteria</taxon>
        <taxon>Vibrionales</taxon>
        <taxon>Vibrionaceae</taxon>
        <taxon>Photobacterium</taxon>
    </lineage>
</organism>
<dbReference type="PANTHER" id="PTHR38978">
    <property type="entry name" value="DUF2787 DOMAIN-CONTAINING PROTEIN"/>
    <property type="match status" value="1"/>
</dbReference>
<sequence>MSLPILNNDILPLSNELQVRLCASLELCAIPEDAKRIALNFRDTQYYQTGKGPHPIEIHLARDSTACPWHIAVMASFAYPTELSTQMEVQLYFNFRHGWFYQPDIERCDLDQPEVIEPFQSWDKAFVNLLNNKGFNQLTLTVLKTLLP</sequence>
<dbReference type="PANTHER" id="PTHR38978:SF2">
    <property type="entry name" value="DUF2787 DOMAIN-CONTAINING PROTEIN"/>
    <property type="match status" value="1"/>
</dbReference>
<name>A0A2T3IHZ2_9GAMM</name>
<evidence type="ECO:0000313" key="1">
    <source>
        <dbReference type="EMBL" id="PSU27965.1"/>
    </source>
</evidence>
<accession>A0A2T3IHZ2</accession>
<dbReference type="AlphaFoldDB" id="A0A2T3IHZ2"/>
<dbReference type="EMBL" id="PYMH01000028">
    <property type="protein sequence ID" value="PSU27965.1"/>
    <property type="molecule type" value="Genomic_DNA"/>
</dbReference>
<evidence type="ECO:0000313" key="2">
    <source>
        <dbReference type="Proteomes" id="UP000241222"/>
    </source>
</evidence>
<evidence type="ECO:0008006" key="3">
    <source>
        <dbReference type="Google" id="ProtNLM"/>
    </source>
</evidence>
<proteinExistence type="predicted"/>
<dbReference type="Proteomes" id="UP000241222">
    <property type="component" value="Unassembled WGS sequence"/>
</dbReference>
<dbReference type="OrthoDB" id="5829974at2"/>
<comment type="caution">
    <text evidence="1">The sequence shown here is derived from an EMBL/GenBank/DDBJ whole genome shotgun (WGS) entry which is preliminary data.</text>
</comment>
<dbReference type="InterPro" id="IPR021248">
    <property type="entry name" value="DUF2787"/>
</dbReference>
<dbReference type="RefSeq" id="WP_107351855.1">
    <property type="nucleotide sequence ID" value="NZ_PYMH01000028.1"/>
</dbReference>
<dbReference type="Pfam" id="PF10980">
    <property type="entry name" value="DUF2787"/>
    <property type="match status" value="1"/>
</dbReference>
<keyword evidence="2" id="KW-1185">Reference proteome</keyword>
<protein>
    <recommendedName>
        <fullName evidence="3">DUF2787 domain-containing protein</fullName>
    </recommendedName>
</protein>